<proteinExistence type="predicted"/>
<evidence type="ECO:0000256" key="1">
    <source>
        <dbReference type="SAM" id="Phobius"/>
    </source>
</evidence>
<dbReference type="EMBL" id="BGPR01000106">
    <property type="protein sequence ID" value="GBL94845.1"/>
    <property type="molecule type" value="Genomic_DNA"/>
</dbReference>
<accession>A0A4Y2BTR5</accession>
<name>A0A4Y2BTR5_ARAVE</name>
<dbReference type="Gene3D" id="3.30.420.10">
    <property type="entry name" value="Ribonuclease H-like superfamily/Ribonuclease H"/>
    <property type="match status" value="1"/>
</dbReference>
<dbReference type="OrthoDB" id="10017160at2759"/>
<evidence type="ECO:0000313" key="3">
    <source>
        <dbReference type="Proteomes" id="UP000499080"/>
    </source>
</evidence>
<dbReference type="AlphaFoldDB" id="A0A4Y2BTR5"/>
<keyword evidence="1" id="KW-1133">Transmembrane helix</keyword>
<keyword evidence="1" id="KW-0812">Transmembrane</keyword>
<dbReference type="Pfam" id="PF01359">
    <property type="entry name" value="Transposase_1"/>
    <property type="match status" value="1"/>
</dbReference>
<evidence type="ECO:0000313" key="2">
    <source>
        <dbReference type="EMBL" id="GBL94845.1"/>
    </source>
</evidence>
<organism evidence="2 3">
    <name type="scientific">Araneus ventricosus</name>
    <name type="common">Orbweaver spider</name>
    <name type="synonym">Epeira ventricosa</name>
    <dbReference type="NCBI Taxonomy" id="182803"/>
    <lineage>
        <taxon>Eukaryota</taxon>
        <taxon>Metazoa</taxon>
        <taxon>Ecdysozoa</taxon>
        <taxon>Arthropoda</taxon>
        <taxon>Chelicerata</taxon>
        <taxon>Arachnida</taxon>
        <taxon>Araneae</taxon>
        <taxon>Araneomorphae</taxon>
        <taxon>Entelegynae</taxon>
        <taxon>Araneoidea</taxon>
        <taxon>Araneidae</taxon>
        <taxon>Araneus</taxon>
    </lineage>
</organism>
<keyword evidence="1" id="KW-0472">Membrane</keyword>
<dbReference type="GO" id="GO:0003676">
    <property type="term" value="F:nucleic acid binding"/>
    <property type="evidence" value="ECO:0007669"/>
    <property type="project" value="InterPro"/>
</dbReference>
<feature type="transmembrane region" description="Helical" evidence="1">
    <location>
        <begin position="78"/>
        <end position="96"/>
    </location>
</feature>
<reference evidence="2 3" key="1">
    <citation type="journal article" date="2019" name="Sci. Rep.">
        <title>Orb-weaving spider Araneus ventricosus genome elucidates the spidroin gene catalogue.</title>
        <authorList>
            <person name="Kono N."/>
            <person name="Nakamura H."/>
            <person name="Ohtoshi R."/>
            <person name="Moran D.A.P."/>
            <person name="Shinohara A."/>
            <person name="Yoshida Y."/>
            <person name="Fujiwara M."/>
            <person name="Mori M."/>
            <person name="Tomita M."/>
            <person name="Arakawa K."/>
        </authorList>
    </citation>
    <scope>NUCLEOTIDE SEQUENCE [LARGE SCALE GENOMIC DNA]</scope>
</reference>
<sequence length="97" mass="11153">MGTIFWDRKGVLLEDFMPKVATINANRYCETQRKLRRAIRNRRQGMLSGGIVLLHDNPALILLLQLKNCWINSDRKLLIIHPIVLTLLLAISIFSLS</sequence>
<protein>
    <submittedName>
        <fullName evidence="2">Uncharacterized protein</fullName>
    </submittedName>
</protein>
<keyword evidence="3" id="KW-1185">Reference proteome</keyword>
<dbReference type="Proteomes" id="UP000499080">
    <property type="component" value="Unassembled WGS sequence"/>
</dbReference>
<dbReference type="InterPro" id="IPR001888">
    <property type="entry name" value="Transposase_1"/>
</dbReference>
<dbReference type="InterPro" id="IPR036397">
    <property type="entry name" value="RNaseH_sf"/>
</dbReference>
<gene>
    <name evidence="2" type="ORF">AVEN_197526_1</name>
</gene>
<comment type="caution">
    <text evidence="2">The sequence shown here is derived from an EMBL/GenBank/DDBJ whole genome shotgun (WGS) entry which is preliminary data.</text>
</comment>